<keyword evidence="4" id="KW-0732">Signal</keyword>
<dbReference type="Pfam" id="PF00496">
    <property type="entry name" value="SBP_bac_5"/>
    <property type="match status" value="1"/>
</dbReference>
<protein>
    <submittedName>
        <fullName evidence="6">Peptide-binding protein</fullName>
    </submittedName>
</protein>
<gene>
    <name evidence="7" type="ORF">D7318_25335</name>
    <name evidence="6" type="ORF">D7319_25970</name>
</gene>
<dbReference type="Proteomes" id="UP000275024">
    <property type="component" value="Unassembled WGS sequence"/>
</dbReference>
<dbReference type="InterPro" id="IPR000914">
    <property type="entry name" value="SBP_5_dom"/>
</dbReference>
<sequence>MGIGLAVVLVVGAIGGWMFFRSDGGDKEPIVVGSTSTPSMLDPGGAYDAGAAMMVSNLYQSLLTYVPGNEQPVPDAAEACDFDNDDLTVFRCTLREDLTFSTGRLMTPADVKFSYDRILAMAERAEQDEADDSIPAEEKFNYAGPSSLLASLESVTVDGRDIVFQLNQPDATFPFIVAGSAGAIVDSESYEELEPRDDGSVVGSGPYTLTAYEPTEYAELEPNPDYRGANERAEFPIRVRWFTEAEDGTAADQLLARAWEDGEVDVNDGKMPPEVLAEINPADPDHRFSESAASSIRVMGFNTREGAPMADDALRSAAAAMLDREAITRHVHENAVEALYSLIPVGFAGHGTPYYDQYRDTDPEELRDELEAAGYELPVPFDLAYSRGVQNHEEAEVITRQLEADGLFDVTTTYYDWSEFIPQIYSSAPFDAYVVGWVADYPDPAAFTDVLLGEGDGLNTGYSDAEINDLIAQTRNEPDRGLAADRFKHIHELASEAASIVPIFQDKRITLSAEDITGIQHLSSSSTVWRLWELRRI</sequence>
<comment type="similarity">
    <text evidence="2">Belongs to the bacterial solute-binding protein 5 family.</text>
</comment>
<name>A0A3A9VWU7_9ACTN</name>
<comment type="caution">
    <text evidence="6">The sequence shown here is derived from an EMBL/GenBank/DDBJ whole genome shotgun (WGS) entry which is preliminary data.</text>
</comment>
<dbReference type="EMBL" id="RBDX01000028">
    <property type="protein sequence ID" value="RKN05220.1"/>
    <property type="molecule type" value="Genomic_DNA"/>
</dbReference>
<reference evidence="8 9" key="1">
    <citation type="submission" date="2018-09" db="EMBL/GenBank/DDBJ databases">
        <title>Streptomyces sp. nov. DS1-2, an endophytic actinomycete isolated from roots of Dendrobium scabrilingue.</title>
        <authorList>
            <person name="Kuncharoen N."/>
            <person name="Kudo T."/>
            <person name="Ohkuma M."/>
            <person name="Yuki M."/>
            <person name="Tanasupawat S."/>
        </authorList>
    </citation>
    <scope>NUCLEOTIDE SEQUENCE [LARGE SCALE GENOMIC DNA]</scope>
    <source>
        <strain evidence="6 9">AZ1-7</strain>
        <strain evidence="7 8">DS1-2</strain>
    </source>
</reference>
<evidence type="ECO:0000256" key="4">
    <source>
        <dbReference type="ARBA" id="ARBA00022729"/>
    </source>
</evidence>
<dbReference type="SUPFAM" id="SSF53850">
    <property type="entry name" value="Periplasmic binding protein-like II"/>
    <property type="match status" value="1"/>
</dbReference>
<dbReference type="GO" id="GO:0042597">
    <property type="term" value="C:periplasmic space"/>
    <property type="evidence" value="ECO:0007669"/>
    <property type="project" value="UniProtKB-ARBA"/>
</dbReference>
<dbReference type="GO" id="GO:0030313">
    <property type="term" value="C:cell envelope"/>
    <property type="evidence" value="ECO:0007669"/>
    <property type="project" value="UniProtKB-SubCell"/>
</dbReference>
<dbReference type="EMBL" id="RBDY01000026">
    <property type="protein sequence ID" value="RKN16753.1"/>
    <property type="molecule type" value="Genomic_DNA"/>
</dbReference>
<evidence type="ECO:0000313" key="6">
    <source>
        <dbReference type="EMBL" id="RKN05220.1"/>
    </source>
</evidence>
<evidence type="ECO:0000256" key="2">
    <source>
        <dbReference type="ARBA" id="ARBA00005695"/>
    </source>
</evidence>
<evidence type="ECO:0000256" key="3">
    <source>
        <dbReference type="ARBA" id="ARBA00022448"/>
    </source>
</evidence>
<keyword evidence="8" id="KW-1185">Reference proteome</keyword>
<dbReference type="Gene3D" id="3.40.190.10">
    <property type="entry name" value="Periplasmic binding protein-like II"/>
    <property type="match status" value="1"/>
</dbReference>
<evidence type="ECO:0000313" key="8">
    <source>
        <dbReference type="Proteomes" id="UP000268652"/>
    </source>
</evidence>
<dbReference type="GO" id="GO:1904680">
    <property type="term" value="F:peptide transmembrane transporter activity"/>
    <property type="evidence" value="ECO:0007669"/>
    <property type="project" value="TreeGrafter"/>
</dbReference>
<accession>A0A3A9VWU7</accession>
<dbReference type="InterPro" id="IPR039424">
    <property type="entry name" value="SBP_5"/>
</dbReference>
<evidence type="ECO:0000259" key="5">
    <source>
        <dbReference type="Pfam" id="PF00496"/>
    </source>
</evidence>
<dbReference type="Proteomes" id="UP000268652">
    <property type="component" value="Unassembled WGS sequence"/>
</dbReference>
<evidence type="ECO:0000256" key="1">
    <source>
        <dbReference type="ARBA" id="ARBA00004196"/>
    </source>
</evidence>
<feature type="domain" description="Solute-binding protein family 5" evidence="5">
    <location>
        <begin position="71"/>
        <end position="456"/>
    </location>
</feature>
<evidence type="ECO:0000313" key="7">
    <source>
        <dbReference type="EMBL" id="RKN16753.1"/>
    </source>
</evidence>
<dbReference type="Gene3D" id="3.10.105.10">
    <property type="entry name" value="Dipeptide-binding Protein, Domain 3"/>
    <property type="match status" value="1"/>
</dbReference>
<dbReference type="GO" id="GO:0043190">
    <property type="term" value="C:ATP-binding cassette (ABC) transporter complex"/>
    <property type="evidence" value="ECO:0007669"/>
    <property type="project" value="InterPro"/>
</dbReference>
<dbReference type="GO" id="GO:0015833">
    <property type="term" value="P:peptide transport"/>
    <property type="evidence" value="ECO:0007669"/>
    <property type="project" value="TreeGrafter"/>
</dbReference>
<keyword evidence="3" id="KW-0813">Transport</keyword>
<dbReference type="AlphaFoldDB" id="A0A3A9VWU7"/>
<dbReference type="PANTHER" id="PTHR30290:SF10">
    <property type="entry name" value="PERIPLASMIC OLIGOPEPTIDE-BINDING PROTEIN-RELATED"/>
    <property type="match status" value="1"/>
</dbReference>
<dbReference type="PANTHER" id="PTHR30290">
    <property type="entry name" value="PERIPLASMIC BINDING COMPONENT OF ABC TRANSPORTER"/>
    <property type="match status" value="1"/>
</dbReference>
<proteinExistence type="inferred from homology"/>
<organism evidence="6 9">
    <name type="scientific">Streptomyces radicis</name>
    <dbReference type="NCBI Taxonomy" id="1750517"/>
    <lineage>
        <taxon>Bacteria</taxon>
        <taxon>Bacillati</taxon>
        <taxon>Actinomycetota</taxon>
        <taxon>Actinomycetes</taxon>
        <taxon>Kitasatosporales</taxon>
        <taxon>Streptomycetaceae</taxon>
        <taxon>Streptomyces</taxon>
    </lineage>
</organism>
<dbReference type="PIRSF" id="PIRSF002741">
    <property type="entry name" value="MppA"/>
    <property type="match status" value="1"/>
</dbReference>
<comment type="subcellular location">
    <subcellularLocation>
        <location evidence="1">Cell envelope</location>
    </subcellularLocation>
</comment>
<dbReference type="InterPro" id="IPR030678">
    <property type="entry name" value="Peptide/Ni-bd"/>
</dbReference>
<evidence type="ECO:0000313" key="9">
    <source>
        <dbReference type="Proteomes" id="UP000275024"/>
    </source>
</evidence>